<dbReference type="EMBL" id="AEBR01000076">
    <property type="protein sequence ID" value="EFM82128.1"/>
    <property type="molecule type" value="Genomic_DNA"/>
</dbReference>
<feature type="transmembrane region" description="Helical" evidence="1">
    <location>
        <begin position="184"/>
        <end position="203"/>
    </location>
</feature>
<keyword evidence="1" id="KW-0812">Transmembrane</keyword>
<dbReference type="Pfam" id="PF01569">
    <property type="entry name" value="PAP2"/>
    <property type="match status" value="1"/>
</dbReference>
<protein>
    <submittedName>
        <fullName evidence="3">PAP2 family protein</fullName>
    </submittedName>
</protein>
<dbReference type="RefSeq" id="WP_002355669.1">
    <property type="nucleotide sequence ID" value="NZ_GL454471.1"/>
</dbReference>
<keyword evidence="1" id="KW-1133">Transmembrane helix</keyword>
<feature type="transmembrane region" description="Helical" evidence="1">
    <location>
        <begin position="60"/>
        <end position="80"/>
    </location>
</feature>
<feature type="transmembrane region" description="Helical" evidence="1">
    <location>
        <begin position="128"/>
        <end position="149"/>
    </location>
</feature>
<dbReference type="CDD" id="cd03392">
    <property type="entry name" value="PAP2_like_2"/>
    <property type="match status" value="1"/>
</dbReference>
<feature type="transmembrane region" description="Helical" evidence="1">
    <location>
        <begin position="5"/>
        <end position="25"/>
    </location>
</feature>
<proteinExistence type="predicted"/>
<organism evidence="3 4">
    <name type="scientific">Enterococcus faecalis TX4248</name>
    <dbReference type="NCBI Taxonomy" id="749495"/>
    <lineage>
        <taxon>Bacteria</taxon>
        <taxon>Bacillati</taxon>
        <taxon>Bacillota</taxon>
        <taxon>Bacilli</taxon>
        <taxon>Lactobacillales</taxon>
        <taxon>Enterococcaceae</taxon>
        <taxon>Enterococcus</taxon>
    </lineage>
</organism>
<dbReference type="PANTHER" id="PTHR14969:SF13">
    <property type="entry name" value="AT30094P"/>
    <property type="match status" value="1"/>
</dbReference>
<keyword evidence="1" id="KW-0472">Membrane</keyword>
<dbReference type="Gene3D" id="1.20.144.10">
    <property type="entry name" value="Phosphatidic acid phosphatase type 2/haloperoxidase"/>
    <property type="match status" value="2"/>
</dbReference>
<feature type="domain" description="Phosphatidic acid phosphatase type 2/haloperoxidase" evidence="2">
    <location>
        <begin position="90"/>
        <end position="199"/>
    </location>
</feature>
<feature type="transmembrane region" description="Helical" evidence="1">
    <location>
        <begin position="156"/>
        <end position="178"/>
    </location>
</feature>
<dbReference type="SMART" id="SM00014">
    <property type="entry name" value="acidPPc"/>
    <property type="match status" value="1"/>
</dbReference>
<evidence type="ECO:0000259" key="2">
    <source>
        <dbReference type="SMART" id="SM00014"/>
    </source>
</evidence>
<evidence type="ECO:0000313" key="3">
    <source>
        <dbReference type="EMBL" id="EFM82128.1"/>
    </source>
</evidence>
<gene>
    <name evidence="3" type="ORF">HMPREF9498_02259</name>
</gene>
<reference evidence="3 4" key="1">
    <citation type="submission" date="2010-07" db="EMBL/GenBank/DDBJ databases">
        <authorList>
            <person name="Sid Ahmed O."/>
        </authorList>
    </citation>
    <scope>NUCLEOTIDE SEQUENCE [LARGE SCALE GENOMIC DNA]</scope>
    <source>
        <strain evidence="3 4">TX4248</strain>
    </source>
</reference>
<dbReference type="PANTHER" id="PTHR14969">
    <property type="entry name" value="SPHINGOSINE-1-PHOSPHATE PHOSPHOHYDROLASE"/>
    <property type="match status" value="1"/>
</dbReference>
<evidence type="ECO:0000256" key="1">
    <source>
        <dbReference type="SAM" id="Phobius"/>
    </source>
</evidence>
<dbReference type="Proteomes" id="UP000004846">
    <property type="component" value="Unassembled WGS sequence"/>
</dbReference>
<name>A0A125W4H3_ENTFL</name>
<dbReference type="HOGENOM" id="CLU_072573_3_3_9"/>
<accession>A0A125W4H3</accession>
<dbReference type="AlphaFoldDB" id="A0A125W4H3"/>
<dbReference type="SUPFAM" id="SSF48317">
    <property type="entry name" value="Acid phosphatase/Vanadium-dependent haloperoxidase"/>
    <property type="match status" value="1"/>
</dbReference>
<sequence>MKNKLYYQFAGSCFLLVFMFLGYVVRFYPTWLKGFDQTITSFVRRPFPQLNNFFIWYTKFANSLTIIILAIVVIALFIVWKYYAEALWLFINTALIAGVGNSLLKLFFMRQRPTLEHLVTEHTYSFPSGHAVGSTLFYGTILLILPIFIKNKTVRLCVQILLGIGIFMIGVSRIYLGVHFPSDILGGFCLGLAWLLLSYPIYLEKRFVWRFQSKQR</sequence>
<comment type="caution">
    <text evidence="3">The sequence shown here is derived from an EMBL/GenBank/DDBJ whole genome shotgun (WGS) entry which is preliminary data.</text>
</comment>
<dbReference type="InterPro" id="IPR000326">
    <property type="entry name" value="PAP2/HPO"/>
</dbReference>
<evidence type="ECO:0000313" key="4">
    <source>
        <dbReference type="Proteomes" id="UP000004846"/>
    </source>
</evidence>
<feature type="transmembrane region" description="Helical" evidence="1">
    <location>
        <begin position="87"/>
        <end position="108"/>
    </location>
</feature>
<dbReference type="InterPro" id="IPR036938">
    <property type="entry name" value="PAP2/HPO_sf"/>
</dbReference>